<proteinExistence type="predicted"/>
<keyword evidence="2" id="KW-1185">Reference proteome</keyword>
<accession>A0A8J2X8M0</accession>
<dbReference type="SUPFAM" id="SSF48439">
    <property type="entry name" value="Protein prenylyltransferase"/>
    <property type="match status" value="1"/>
</dbReference>
<name>A0A8J2X8M0_ZYGB2</name>
<protein>
    <submittedName>
        <fullName evidence="1">ZYBA0S05-06238g1_1</fullName>
    </submittedName>
</protein>
<dbReference type="OrthoDB" id="5358702at2759"/>
<dbReference type="Proteomes" id="UP000019375">
    <property type="component" value="Unassembled WGS sequence"/>
</dbReference>
<reference evidence="2" key="1">
    <citation type="journal article" date="2013" name="Genome Announc.">
        <title>Genome sequence of the food spoilage yeast Zygosaccharomyces bailii CLIB 213(T).</title>
        <authorList>
            <person name="Galeote V."/>
            <person name="Bigey F."/>
            <person name="Devillers H."/>
            <person name="Neuveglise C."/>
            <person name="Dequin S."/>
        </authorList>
    </citation>
    <scope>NUCLEOTIDE SEQUENCE [LARGE SCALE GENOMIC DNA]</scope>
    <source>
        <strain evidence="2">CLIB 213 / ATCC 58445 / CBS 680 / CCRC 21525 / NBRC 1098 / NCYC 1416 / NRRL Y-2227</strain>
    </source>
</reference>
<sequence>MDHLNSCKELYRLLSNSFGDNACRLTFAPDQPDIDTGFFLSDDGNSVEIVCFKSTYLLIFKEAHNYFNQFQRLSACPKNWETYYSSLGFLLTTPENKTNFNVHFDTLLNLFKENEVRGLLVKELKIVQRLLTSSNNRLNKSSSLWQLYRKLYTLSFGWDIGDNHDYLSTFSDSGIRHFSNYYSWNTAKWYFDIVSTSEKLAIVEQTKKYCFRNFKDTSSWNALTYMVCQSKNKFNYNIKEYYRLQKMLNLSSKYRDENWLQCNVEEIFKEIIKLIDSFSVEEWSPFLCCLAIAFTFSDLDTKTLTTRWRTDVETFEDKHGVALTIRNNPVVSQECARNLLLRVGYRHIGYKKRFIVTYMSNTTI</sequence>
<gene>
    <name evidence="1" type="ORF">BN860_06238g</name>
</gene>
<organism evidence="1 2">
    <name type="scientific">Zygosaccharomyces bailii (strain CLIB 213 / ATCC 58445 / CBS 680 / BCRC 21525 / NBRC 1098 / NCYC 1416 / NRRL Y-2227)</name>
    <dbReference type="NCBI Taxonomy" id="1333698"/>
    <lineage>
        <taxon>Eukaryota</taxon>
        <taxon>Fungi</taxon>
        <taxon>Dikarya</taxon>
        <taxon>Ascomycota</taxon>
        <taxon>Saccharomycotina</taxon>
        <taxon>Saccharomycetes</taxon>
        <taxon>Saccharomycetales</taxon>
        <taxon>Saccharomycetaceae</taxon>
        <taxon>Zygosaccharomyces</taxon>
    </lineage>
</organism>
<evidence type="ECO:0000313" key="2">
    <source>
        <dbReference type="Proteomes" id="UP000019375"/>
    </source>
</evidence>
<dbReference type="AlphaFoldDB" id="A0A8J2X8M0"/>
<dbReference type="EMBL" id="HG316458">
    <property type="protein sequence ID" value="CDF89985.1"/>
    <property type="molecule type" value="Genomic_DNA"/>
</dbReference>
<evidence type="ECO:0000313" key="1">
    <source>
        <dbReference type="EMBL" id="CDF89985.1"/>
    </source>
</evidence>